<dbReference type="InterPro" id="IPR040624">
    <property type="entry name" value="HalOD1"/>
</dbReference>
<dbReference type="Pfam" id="PF18545">
    <property type="entry name" value="HalOD1"/>
    <property type="match status" value="1"/>
</dbReference>
<proteinExistence type="predicted"/>
<organism evidence="2 3">
    <name type="scientific">Natrinema halophilum</name>
    <dbReference type="NCBI Taxonomy" id="1699371"/>
    <lineage>
        <taxon>Archaea</taxon>
        <taxon>Methanobacteriati</taxon>
        <taxon>Methanobacteriota</taxon>
        <taxon>Stenosarchaea group</taxon>
        <taxon>Halobacteria</taxon>
        <taxon>Halobacteriales</taxon>
        <taxon>Natrialbaceae</taxon>
        <taxon>Natrinema</taxon>
    </lineage>
</organism>
<dbReference type="GeneID" id="56034447"/>
<dbReference type="KEGG" id="haly:HYG82_14110"/>
<dbReference type="OrthoDB" id="221929at2157"/>
<keyword evidence="3" id="KW-1185">Reference proteome</keyword>
<evidence type="ECO:0000259" key="1">
    <source>
        <dbReference type="Pfam" id="PF18545"/>
    </source>
</evidence>
<dbReference type="Proteomes" id="UP000509241">
    <property type="component" value="Chromosome"/>
</dbReference>
<evidence type="ECO:0000313" key="2">
    <source>
        <dbReference type="EMBL" id="QLG49908.1"/>
    </source>
</evidence>
<evidence type="ECO:0000313" key="3">
    <source>
        <dbReference type="Proteomes" id="UP000509241"/>
    </source>
</evidence>
<dbReference type="AlphaFoldDB" id="A0A7D5GIL6"/>
<gene>
    <name evidence="2" type="ORF">HYG82_14110</name>
</gene>
<accession>A0A7D5GIL6</accession>
<name>A0A7D5GIL6_9EURY</name>
<feature type="domain" description="Halobacterial output" evidence="1">
    <location>
        <begin position="10"/>
        <end position="78"/>
    </location>
</feature>
<reference evidence="2 3" key="1">
    <citation type="submission" date="2020-07" db="EMBL/GenBank/DDBJ databases">
        <authorList>
            <person name="Cui H."/>
        </authorList>
    </citation>
    <scope>NUCLEOTIDE SEQUENCE [LARGE SCALE GENOMIC DNA]</scope>
    <source>
        <strain evidence="2 3">YPL8</strain>
    </source>
</reference>
<sequence>MTGTTLDYHHDSMSLRVIEAIASETNTDAHELDPLYYVVDPEALDQLFQSDSSAPVRVEFEYDGLLVEVRHDGTIAVDGTVHRRG</sequence>
<dbReference type="EMBL" id="CP058601">
    <property type="protein sequence ID" value="QLG49908.1"/>
    <property type="molecule type" value="Genomic_DNA"/>
</dbReference>
<protein>
    <recommendedName>
        <fullName evidence="1">Halobacterial output domain-containing protein</fullName>
    </recommendedName>
</protein>
<dbReference type="RefSeq" id="WP_179261903.1">
    <property type="nucleotide sequence ID" value="NZ_CP058601.1"/>
</dbReference>